<dbReference type="PATRIC" id="fig|1481663.11.peg.1202"/>
<name>A0A0Q0QE26_VIBMT</name>
<reference evidence="6" key="3">
    <citation type="submission" date="2017-07" db="EMBL/GenBank/DDBJ databases">
        <authorList>
            <person name="Boucher Y."/>
            <person name="Orata F.D."/>
        </authorList>
    </citation>
    <scope>NUCLEOTIDE SEQUENCE [LARGE SCALE GENOMIC DNA]</scope>
    <source>
        <strain evidence="6">OYP9E10</strain>
    </source>
</reference>
<dbReference type="Proteomes" id="UP000216173">
    <property type="component" value="Unassembled WGS sequence"/>
</dbReference>
<dbReference type="OrthoDB" id="5855722at2"/>
<dbReference type="GO" id="GO:0006508">
    <property type="term" value="P:proteolysis"/>
    <property type="evidence" value="ECO:0007669"/>
    <property type="project" value="InterPro"/>
</dbReference>
<protein>
    <submittedName>
        <fullName evidence="3">Pepsinogen</fullName>
    </submittedName>
</protein>
<comment type="caution">
    <text evidence="3">The sequence shown here is derived from an EMBL/GenBank/DDBJ whole genome shotgun (WGS) entry which is preliminary data.</text>
</comment>
<evidence type="ECO:0000313" key="5">
    <source>
        <dbReference type="Proteomes" id="UP000050491"/>
    </source>
</evidence>
<dbReference type="InterPro" id="IPR001461">
    <property type="entry name" value="Aspartic_peptidase_A1"/>
</dbReference>
<dbReference type="AlphaFoldDB" id="A0A0Q0QE26"/>
<dbReference type="Proteomes" id="UP000050491">
    <property type="component" value="Unassembled WGS sequence"/>
</dbReference>
<evidence type="ECO:0000313" key="6">
    <source>
        <dbReference type="Proteomes" id="UP000216173"/>
    </source>
</evidence>
<dbReference type="InterPro" id="IPR021109">
    <property type="entry name" value="Peptidase_aspartic_dom_sf"/>
</dbReference>
<gene>
    <name evidence="4" type="ORF">CGU03_01010</name>
    <name evidence="3" type="ORF">XV92_03185</name>
</gene>
<sequence length="382" mass="43643">MENRGLIIELRKGPFQNNGATPWYSVISIGTPPQDLFFCFDSGSNFNWVTSSLCGNSGCHHYSGHQFDIKTSSSFSWINRNAQNVEFGPWGTMQAASGSDIFTIRGSNSTSFRNEVFLSSYYDGVQFSELDWDGGIGLASHQYKQEKNVSNTDQPFKLHNSELKFNFFLSLIDQGIVNPDKLYFSFQYEEDNGFINFGVIDESYEDSLEYVFLPWCLYQDDANYLWTTNNALLKVDSMEIRRDLFFALDSGSSQFKGDPEVFKKVKQLTAQGCPLVSILLFDEEEQPYAEFNIPSEVYRKKIECGEDSGRVIAQFEPLSGANDIVLVGSVLMEHLYSIFEYENKEGELFPKGIWVFNKKNGYKIIKNKQNKPAEVFKRKIVI</sequence>
<dbReference type="Pfam" id="PF00026">
    <property type="entry name" value="Asp"/>
    <property type="match status" value="1"/>
</dbReference>
<feature type="domain" description="Peptidase A1" evidence="2">
    <location>
        <begin position="23"/>
        <end position="349"/>
    </location>
</feature>
<dbReference type="PANTHER" id="PTHR47966:SF51">
    <property type="entry name" value="BETA-SITE APP-CLEAVING ENZYME, ISOFORM A-RELATED"/>
    <property type="match status" value="1"/>
</dbReference>
<dbReference type="InterPro" id="IPR033121">
    <property type="entry name" value="PEPTIDASE_A1"/>
</dbReference>
<evidence type="ECO:0000259" key="2">
    <source>
        <dbReference type="PROSITE" id="PS51767"/>
    </source>
</evidence>
<dbReference type="PRINTS" id="PR00792">
    <property type="entry name" value="PEPSIN"/>
</dbReference>
<reference evidence="4" key="2">
    <citation type="submission" date="2017-07" db="EMBL/GenBank/DDBJ databases">
        <authorList>
            <person name="Sun Z.S."/>
            <person name="Albrecht U."/>
            <person name="Echele G."/>
            <person name="Lee C.C."/>
        </authorList>
    </citation>
    <scope>NUCLEOTIDE SEQUENCE [LARGE SCALE GENOMIC DNA]</scope>
    <source>
        <strain evidence="4">OYP9E10</strain>
    </source>
</reference>
<dbReference type="CDD" id="cd05471">
    <property type="entry name" value="pepsin_like"/>
    <property type="match status" value="1"/>
</dbReference>
<dbReference type="PROSITE" id="PS51767">
    <property type="entry name" value="PEPTIDASE_A1"/>
    <property type="match status" value="1"/>
</dbReference>
<evidence type="ECO:0000313" key="4">
    <source>
        <dbReference type="EMBL" id="PAR23093.1"/>
    </source>
</evidence>
<accession>A0A0Q0QE26</accession>
<dbReference type="EMBL" id="NMSH01000001">
    <property type="protein sequence ID" value="PAR23093.1"/>
    <property type="molecule type" value="Genomic_DNA"/>
</dbReference>
<dbReference type="Gene3D" id="2.40.70.10">
    <property type="entry name" value="Acid Proteases"/>
    <property type="match status" value="2"/>
</dbReference>
<reference evidence="3 5" key="1">
    <citation type="journal article" date="2015" name="Genome Biol. Evol.">
        <title>The Dynamics of Genetic Interactions between Vibrio metoecus and Vibrio cholerae, Two Close Relatives Co-Occurring in the Environment.</title>
        <authorList>
            <person name="Orata F.D."/>
            <person name="Kirchberger P.C."/>
            <person name="Meheust R."/>
            <person name="Barlow E.J."/>
            <person name="Tarr C.L."/>
            <person name="Boucher Y."/>
        </authorList>
    </citation>
    <scope>NUCLEOTIDE SEQUENCE [LARGE SCALE GENOMIC DNA]</scope>
    <source>
        <strain evidence="3 5">YB5B04</strain>
    </source>
</reference>
<dbReference type="EMBL" id="LBGP01000005">
    <property type="protein sequence ID" value="KQB03725.1"/>
    <property type="molecule type" value="Genomic_DNA"/>
</dbReference>
<proteinExistence type="inferred from homology"/>
<dbReference type="GO" id="GO:0004190">
    <property type="term" value="F:aspartic-type endopeptidase activity"/>
    <property type="evidence" value="ECO:0007669"/>
    <property type="project" value="InterPro"/>
</dbReference>
<evidence type="ECO:0000256" key="1">
    <source>
        <dbReference type="ARBA" id="ARBA00007447"/>
    </source>
</evidence>
<comment type="similarity">
    <text evidence="1">Belongs to the peptidase A1 family.</text>
</comment>
<dbReference type="InterPro" id="IPR034164">
    <property type="entry name" value="Pepsin-like_dom"/>
</dbReference>
<dbReference type="SUPFAM" id="SSF50630">
    <property type="entry name" value="Acid proteases"/>
    <property type="match status" value="1"/>
</dbReference>
<dbReference type="RefSeq" id="WP_055029357.1">
    <property type="nucleotide sequence ID" value="NZ_CABMIR010000011.1"/>
</dbReference>
<evidence type="ECO:0000313" key="3">
    <source>
        <dbReference type="EMBL" id="KQB03725.1"/>
    </source>
</evidence>
<organism evidence="3 5">
    <name type="scientific">Vibrio metoecus</name>
    <dbReference type="NCBI Taxonomy" id="1481663"/>
    <lineage>
        <taxon>Bacteria</taxon>
        <taxon>Pseudomonadati</taxon>
        <taxon>Pseudomonadota</taxon>
        <taxon>Gammaproteobacteria</taxon>
        <taxon>Vibrionales</taxon>
        <taxon>Vibrionaceae</taxon>
        <taxon>Vibrio</taxon>
    </lineage>
</organism>
<dbReference type="PANTHER" id="PTHR47966">
    <property type="entry name" value="BETA-SITE APP-CLEAVING ENZYME, ISOFORM A-RELATED"/>
    <property type="match status" value="1"/>
</dbReference>